<dbReference type="Gene3D" id="3.30.1370.60">
    <property type="entry name" value="Hypothetical oxidoreductase yiak, domain 2"/>
    <property type="match status" value="1"/>
</dbReference>
<dbReference type="InterPro" id="IPR036111">
    <property type="entry name" value="Mal/L-sulfo/L-lacto_DH-like_sf"/>
</dbReference>
<dbReference type="OrthoDB" id="9811519at2"/>
<dbReference type="GO" id="GO:0016491">
    <property type="term" value="F:oxidoreductase activity"/>
    <property type="evidence" value="ECO:0007669"/>
    <property type="project" value="UniProtKB-KW"/>
</dbReference>
<dbReference type="RefSeq" id="WP_111418964.1">
    <property type="nucleotide sequence ID" value="NZ_NPEX01000054.1"/>
</dbReference>
<sequence length="357" mass="37516">MNAPAVSFRRARVDAVVALIADCLAAAGLSRDNAAAVAELMTEADLTGADGHGVFRLPQYVRRLRAGGFNRTPSITVDRTAPATALVDGDNGMGHLVVKRAAEAAIDIARETGVAWVGVRRSNHAGSAGLYAELPVRHGMVGIYSAVASANHMAVWGGKELLLGTNPLAIAVPTGAGPMVLDMATTIVSYGTVKKYALQGLPMPEGWLIDRDTGEPITDPARSGQGLLLPIGGYKGSGLSLMLGVLAGILNGAAFGRDCVDFNADDTSETDTGQLVIAVDIARFVPLDRFTAEVDRHMADLRASARLPGVEAIRLPGDRRRECRTERREAGIPLPAALIVQLDKVAAELGVTPLFER</sequence>
<dbReference type="SUPFAM" id="SSF89733">
    <property type="entry name" value="L-sulfolactate dehydrogenase-like"/>
    <property type="match status" value="1"/>
</dbReference>
<gene>
    <name evidence="3" type="ORF">CH341_10330</name>
</gene>
<accession>A0A327L926</accession>
<evidence type="ECO:0000313" key="4">
    <source>
        <dbReference type="Proteomes" id="UP000249130"/>
    </source>
</evidence>
<comment type="similarity">
    <text evidence="1">Belongs to the LDH2/MDH2 oxidoreductase family.</text>
</comment>
<organism evidence="3 4">
    <name type="scientific">Rhodoplanes roseus</name>
    <dbReference type="NCBI Taxonomy" id="29409"/>
    <lineage>
        <taxon>Bacteria</taxon>
        <taxon>Pseudomonadati</taxon>
        <taxon>Pseudomonadota</taxon>
        <taxon>Alphaproteobacteria</taxon>
        <taxon>Hyphomicrobiales</taxon>
        <taxon>Nitrobacteraceae</taxon>
        <taxon>Rhodoplanes</taxon>
    </lineage>
</organism>
<comment type="caution">
    <text evidence="3">The sequence shown here is derived from an EMBL/GenBank/DDBJ whole genome shotgun (WGS) entry which is preliminary data.</text>
</comment>
<name>A0A327L926_9BRAD</name>
<dbReference type="InterPro" id="IPR003767">
    <property type="entry name" value="Malate/L-lactate_DH-like"/>
</dbReference>
<dbReference type="AlphaFoldDB" id="A0A327L926"/>
<keyword evidence="4" id="KW-1185">Reference proteome</keyword>
<dbReference type="Pfam" id="PF02615">
    <property type="entry name" value="Ldh_2"/>
    <property type="match status" value="1"/>
</dbReference>
<dbReference type="PANTHER" id="PTHR11091:SF0">
    <property type="entry name" value="MALATE DEHYDROGENASE"/>
    <property type="match status" value="1"/>
</dbReference>
<evidence type="ECO:0008006" key="5">
    <source>
        <dbReference type="Google" id="ProtNLM"/>
    </source>
</evidence>
<evidence type="ECO:0000256" key="1">
    <source>
        <dbReference type="ARBA" id="ARBA00006056"/>
    </source>
</evidence>
<evidence type="ECO:0000313" key="3">
    <source>
        <dbReference type="EMBL" id="RAI44198.1"/>
    </source>
</evidence>
<dbReference type="Proteomes" id="UP000249130">
    <property type="component" value="Unassembled WGS sequence"/>
</dbReference>
<dbReference type="EMBL" id="NPEX01000054">
    <property type="protein sequence ID" value="RAI44198.1"/>
    <property type="molecule type" value="Genomic_DNA"/>
</dbReference>
<dbReference type="InterPro" id="IPR043144">
    <property type="entry name" value="Mal/L-sulf/L-lact_DH-like_ah"/>
</dbReference>
<dbReference type="InterPro" id="IPR043143">
    <property type="entry name" value="Mal/L-sulf/L-lact_DH-like_NADP"/>
</dbReference>
<reference evidence="3 4" key="1">
    <citation type="submission" date="2017-07" db="EMBL/GenBank/DDBJ databases">
        <title>Draft Genome Sequences of Select Purple Nonsulfur Bacteria.</title>
        <authorList>
            <person name="Lasarre B."/>
            <person name="Mckinlay J.B."/>
        </authorList>
    </citation>
    <scope>NUCLEOTIDE SEQUENCE [LARGE SCALE GENOMIC DNA]</scope>
    <source>
        <strain evidence="3 4">DSM 5909</strain>
    </source>
</reference>
<keyword evidence="2" id="KW-0560">Oxidoreductase</keyword>
<protein>
    <recommendedName>
        <fullName evidence="5">Lactate dehydrogenase</fullName>
    </recommendedName>
</protein>
<proteinExistence type="inferred from homology"/>
<dbReference type="PANTHER" id="PTHR11091">
    <property type="entry name" value="OXIDOREDUCTASE-RELATED"/>
    <property type="match status" value="1"/>
</dbReference>
<evidence type="ECO:0000256" key="2">
    <source>
        <dbReference type="ARBA" id="ARBA00023002"/>
    </source>
</evidence>
<dbReference type="Gene3D" id="1.10.1530.10">
    <property type="match status" value="1"/>
</dbReference>